<protein>
    <submittedName>
        <fullName evidence="1">Unannotated protein</fullName>
    </submittedName>
</protein>
<gene>
    <name evidence="1" type="ORF">UFOPK4043_01168</name>
</gene>
<sequence>MALDLEGNGPTITNIYNTGVFTNAYQKHVCLGRFLTELAEMNFR</sequence>
<accession>A0A6J7QGC8</accession>
<evidence type="ECO:0000313" key="1">
    <source>
        <dbReference type="EMBL" id="CAB5013274.1"/>
    </source>
</evidence>
<organism evidence="1">
    <name type="scientific">freshwater metagenome</name>
    <dbReference type="NCBI Taxonomy" id="449393"/>
    <lineage>
        <taxon>unclassified sequences</taxon>
        <taxon>metagenomes</taxon>
        <taxon>ecological metagenomes</taxon>
    </lineage>
</organism>
<proteinExistence type="predicted"/>
<reference evidence="1" key="1">
    <citation type="submission" date="2020-05" db="EMBL/GenBank/DDBJ databases">
        <authorList>
            <person name="Chiriac C."/>
            <person name="Salcher M."/>
            <person name="Ghai R."/>
            <person name="Kavagutti S V."/>
        </authorList>
    </citation>
    <scope>NUCLEOTIDE SEQUENCE</scope>
</reference>
<dbReference type="AlphaFoldDB" id="A0A6J7QGC8"/>
<name>A0A6J7QGC8_9ZZZZ</name>
<dbReference type="EMBL" id="CAFBPA010000187">
    <property type="protein sequence ID" value="CAB5013274.1"/>
    <property type="molecule type" value="Genomic_DNA"/>
</dbReference>